<evidence type="ECO:0000256" key="3">
    <source>
        <dbReference type="ARBA" id="ARBA00022741"/>
    </source>
</evidence>
<dbReference type="EC" id="2.7.1.217" evidence="10"/>
<evidence type="ECO:0000256" key="11">
    <source>
        <dbReference type="ARBA" id="ARBA00039461"/>
    </source>
</evidence>
<comment type="similarity">
    <text evidence="1">Belongs to the four-carbon acid sugar kinase family.</text>
</comment>
<dbReference type="AlphaFoldDB" id="A0A6B0XYD4"/>
<name>A0A6B0XYD4_9RHOB</name>
<sequence length="419" mass="43076">MVLGAIADDFTGAADLCNTLVQKGIRTVQVIGAPGANTDPGDAEAVVVALKSRTAPADQAIEQSLAAYDWLIAHGAEQVIEKYCSTFDSTPQGNIGPVTDALMDRSGAKTVVVCPAVPEAGRTVYQGHLFVWGDLLSDSSMKDHPLTPMRDASLVRLMERQSRGSAGVVPLQVVRQGPEAVRTALSTLADAGHRYAVVDAIEPNDLCAIGTAVRDHPIVSGGSGLALGLPGNLGRAGRLALAEPFSPSAALGRKLVLAGSCSPATRNQVRRAASLWPARKLDVDALAEGQDVVSEHSAWAMAQPADQPVLIYGSAGPEEVAAVQGRYGAARAGELVEAALGGLAKSLSIHGFRTVIVAGGETSGAVVSALGIEVLRVGAQIAPGVPWTESVGDAPIALALKSGNFGGETFFEDAFGLLE</sequence>
<reference evidence="15" key="1">
    <citation type="submission" date="2019-09" db="EMBL/GenBank/DDBJ databases">
        <title>Characterisation of the sponge microbiome using genome-centric metagenomics.</title>
        <authorList>
            <person name="Engelberts J.P."/>
            <person name="Robbins S.J."/>
            <person name="De Goeij J.M."/>
            <person name="Aranda M."/>
            <person name="Bell S.C."/>
            <person name="Webster N.S."/>
        </authorList>
    </citation>
    <scope>NUCLEOTIDE SEQUENCE</scope>
    <source>
        <strain evidence="15">SB0664_bin_43</strain>
    </source>
</reference>
<gene>
    <name evidence="15" type="ORF">F4Y60_00650</name>
</gene>
<evidence type="ECO:0000256" key="8">
    <source>
        <dbReference type="ARBA" id="ARBA00036346"/>
    </source>
</evidence>
<dbReference type="InterPro" id="IPR031475">
    <property type="entry name" value="NBD_C"/>
</dbReference>
<dbReference type="GO" id="GO:0005524">
    <property type="term" value="F:ATP binding"/>
    <property type="evidence" value="ECO:0007669"/>
    <property type="project" value="UniProtKB-KW"/>
</dbReference>
<comment type="catalytic activity">
    <reaction evidence="7">
        <text>3-dehydro-L-erythronate + ATP = 3-dehydro-4-O-phospho-L-erythronate + ADP + H(+)</text>
        <dbReference type="Rhea" id="RHEA:52552"/>
        <dbReference type="ChEBI" id="CHEBI:15378"/>
        <dbReference type="ChEBI" id="CHEBI:30616"/>
        <dbReference type="ChEBI" id="CHEBI:136592"/>
        <dbReference type="ChEBI" id="CHEBI:136670"/>
        <dbReference type="ChEBI" id="CHEBI:456216"/>
        <dbReference type="EC" id="2.7.1.217"/>
    </reaction>
</comment>
<evidence type="ECO:0000256" key="10">
    <source>
        <dbReference type="ARBA" id="ARBA00039095"/>
    </source>
</evidence>
<keyword evidence="4 15" id="KW-0418">Kinase</keyword>
<dbReference type="Gene3D" id="3.40.50.10840">
    <property type="entry name" value="Putative sugar-binding, N-terminal domain"/>
    <property type="match status" value="1"/>
</dbReference>
<evidence type="ECO:0000256" key="9">
    <source>
        <dbReference type="ARBA" id="ARBA00037335"/>
    </source>
</evidence>
<keyword evidence="2" id="KW-0808">Transferase</keyword>
<accession>A0A6B0XYD4</accession>
<evidence type="ECO:0000256" key="6">
    <source>
        <dbReference type="ARBA" id="ARBA00023277"/>
    </source>
</evidence>
<evidence type="ECO:0000259" key="14">
    <source>
        <dbReference type="Pfam" id="PF17042"/>
    </source>
</evidence>
<evidence type="ECO:0000256" key="2">
    <source>
        <dbReference type="ARBA" id="ARBA00022679"/>
    </source>
</evidence>
<dbReference type="Pfam" id="PF07005">
    <property type="entry name" value="SBD_N"/>
    <property type="match status" value="1"/>
</dbReference>
<evidence type="ECO:0000256" key="5">
    <source>
        <dbReference type="ARBA" id="ARBA00022840"/>
    </source>
</evidence>
<dbReference type="InterPro" id="IPR050007">
    <property type="entry name" value="OtnK"/>
</dbReference>
<dbReference type="InterPro" id="IPR010737">
    <property type="entry name" value="4-carb_acid_sugar_kinase_N"/>
</dbReference>
<dbReference type="GO" id="GO:0016301">
    <property type="term" value="F:kinase activity"/>
    <property type="evidence" value="ECO:0007669"/>
    <property type="project" value="UniProtKB-KW"/>
</dbReference>
<evidence type="ECO:0000259" key="13">
    <source>
        <dbReference type="Pfam" id="PF07005"/>
    </source>
</evidence>
<dbReference type="Gene3D" id="3.40.980.20">
    <property type="entry name" value="Four-carbon acid sugar kinase, nucleotide binding domain"/>
    <property type="match status" value="1"/>
</dbReference>
<evidence type="ECO:0000256" key="7">
    <source>
        <dbReference type="ARBA" id="ARBA00035898"/>
    </source>
</evidence>
<dbReference type="Pfam" id="PF17042">
    <property type="entry name" value="NBD_C"/>
    <property type="match status" value="1"/>
</dbReference>
<comment type="caution">
    <text evidence="15">The sequence shown here is derived from an EMBL/GenBank/DDBJ whole genome shotgun (WGS) entry which is preliminary data.</text>
</comment>
<dbReference type="SUPFAM" id="SSF142764">
    <property type="entry name" value="YgbK-like"/>
    <property type="match status" value="1"/>
</dbReference>
<dbReference type="InterPro" id="IPR042213">
    <property type="entry name" value="NBD_C_sf"/>
</dbReference>
<comment type="function">
    <text evidence="9">Catalyzes the ATP-dependent phosphorylation of 3-oxo-tetronate to 3-oxo-tetronate 4-phosphate.</text>
</comment>
<feature type="domain" description="Four-carbon acid sugar kinase N-terminal" evidence="13">
    <location>
        <begin position="3"/>
        <end position="228"/>
    </location>
</feature>
<evidence type="ECO:0000256" key="4">
    <source>
        <dbReference type="ARBA" id="ARBA00022777"/>
    </source>
</evidence>
<keyword evidence="5" id="KW-0067">ATP-binding</keyword>
<evidence type="ECO:0000313" key="15">
    <source>
        <dbReference type="EMBL" id="MXY32609.1"/>
    </source>
</evidence>
<dbReference type="EMBL" id="VXRY01000027">
    <property type="protein sequence ID" value="MXY32609.1"/>
    <property type="molecule type" value="Genomic_DNA"/>
</dbReference>
<keyword evidence="6" id="KW-0119">Carbohydrate metabolism</keyword>
<comment type="catalytic activity">
    <reaction evidence="8">
        <text>3-dehydro-D-erythronate + ATP = 3-dehydro-4-O-phospho-D-erythronate + ADP + H(+)</text>
        <dbReference type="Rhea" id="RHEA:52556"/>
        <dbReference type="ChEBI" id="CHEBI:15378"/>
        <dbReference type="ChEBI" id="CHEBI:30616"/>
        <dbReference type="ChEBI" id="CHEBI:57958"/>
        <dbReference type="ChEBI" id="CHEBI:136593"/>
        <dbReference type="ChEBI" id="CHEBI:456216"/>
        <dbReference type="EC" id="2.7.1.217"/>
    </reaction>
</comment>
<protein>
    <recommendedName>
        <fullName evidence="11">3-oxo-tetronate kinase</fullName>
        <ecNumber evidence="10">2.7.1.217</ecNumber>
    </recommendedName>
    <alternativeName>
        <fullName evidence="12">3-dehydrotetronate 4-kinase</fullName>
    </alternativeName>
</protein>
<feature type="domain" description="Four-carbon acid sugar kinase nucleotide binding" evidence="14">
    <location>
        <begin position="255"/>
        <end position="411"/>
    </location>
</feature>
<keyword evidence="3" id="KW-0547">Nucleotide-binding</keyword>
<proteinExistence type="inferred from homology"/>
<evidence type="ECO:0000256" key="1">
    <source>
        <dbReference type="ARBA" id="ARBA00005715"/>
    </source>
</evidence>
<dbReference type="NCBIfam" id="NF043035">
    <property type="entry name" value="OxoTetrKin"/>
    <property type="match status" value="1"/>
</dbReference>
<organism evidence="15">
    <name type="scientific">Boseongicola sp. SB0664_bin_43</name>
    <dbReference type="NCBI Taxonomy" id="2604844"/>
    <lineage>
        <taxon>Bacteria</taxon>
        <taxon>Pseudomonadati</taxon>
        <taxon>Pseudomonadota</taxon>
        <taxon>Alphaproteobacteria</taxon>
        <taxon>Rhodobacterales</taxon>
        <taxon>Paracoccaceae</taxon>
        <taxon>Boseongicola</taxon>
    </lineage>
</organism>
<dbReference type="InterPro" id="IPR037051">
    <property type="entry name" value="4-carb_acid_sugar_kinase_N_sf"/>
</dbReference>
<evidence type="ECO:0000256" key="12">
    <source>
        <dbReference type="ARBA" id="ARBA00041377"/>
    </source>
</evidence>